<feature type="transmembrane region" description="Helical" evidence="5">
    <location>
        <begin position="366"/>
        <end position="384"/>
    </location>
</feature>
<feature type="transmembrane region" description="Helical" evidence="5">
    <location>
        <begin position="423"/>
        <end position="441"/>
    </location>
</feature>
<feature type="transmembrane region" description="Helical" evidence="5">
    <location>
        <begin position="37"/>
        <end position="55"/>
    </location>
</feature>
<feature type="transmembrane region" description="Helical" evidence="5">
    <location>
        <begin position="168"/>
        <end position="186"/>
    </location>
</feature>
<reference key="2">
    <citation type="submission" date="2011-05" db="EMBL/GenBank/DDBJ databases">
        <title>Complete genome sequence of the aerobic marine methanotroph Methylomonas methanica MC09.</title>
        <authorList>
            <person name="Boden R."/>
            <person name="Cunliffe M."/>
            <person name="Scanlan J."/>
            <person name="Moussard H."/>
            <person name="Kits K.D."/>
            <person name="Klotz M."/>
            <person name="Jetten M."/>
            <person name="Vuilleumier S."/>
            <person name="Han J."/>
            <person name="Peters L."/>
            <person name="Mikhailova N."/>
            <person name="Teshima H."/>
            <person name="Tapia R."/>
            <person name="Kyrpides N."/>
            <person name="Ivanova N."/>
            <person name="Pagani I."/>
            <person name="Cheng J.-F."/>
            <person name="Goodwin L."/>
            <person name="Han C."/>
            <person name="Hauser L."/>
            <person name="Land M."/>
            <person name="Lapidus A."/>
            <person name="Lucas S."/>
            <person name="Pitluck S."/>
            <person name="Woyke T."/>
            <person name="Stein L.Y."/>
            <person name="Murrell C."/>
        </authorList>
    </citation>
    <scope>NUCLEOTIDE SEQUENCE</scope>
    <source>
        <strain>MC09</strain>
    </source>
</reference>
<feature type="transmembrane region" description="Helical" evidence="5">
    <location>
        <begin position="243"/>
        <end position="260"/>
    </location>
</feature>
<evidence type="ECO:0000313" key="7">
    <source>
        <dbReference type="EMBL" id="AEG01689.1"/>
    </source>
</evidence>
<evidence type="ECO:0000256" key="1">
    <source>
        <dbReference type="ARBA" id="ARBA00004141"/>
    </source>
</evidence>
<keyword evidence="3 5" id="KW-1133">Transmembrane helix</keyword>
<dbReference type="Proteomes" id="UP000008888">
    <property type="component" value="Chromosome"/>
</dbReference>
<evidence type="ECO:0000256" key="5">
    <source>
        <dbReference type="SAM" id="Phobius"/>
    </source>
</evidence>
<dbReference type="Pfam" id="PF04932">
    <property type="entry name" value="Wzy_C"/>
    <property type="match status" value="1"/>
</dbReference>
<dbReference type="KEGG" id="mmt:Metme_3318"/>
<dbReference type="InterPro" id="IPR051533">
    <property type="entry name" value="WaaL-like"/>
</dbReference>
<keyword evidence="8" id="KW-1185">Reference proteome</keyword>
<feature type="transmembrane region" description="Helical" evidence="5">
    <location>
        <begin position="329"/>
        <end position="346"/>
    </location>
</feature>
<feature type="domain" description="O-antigen ligase-related" evidence="6">
    <location>
        <begin position="203"/>
        <end position="337"/>
    </location>
</feature>
<keyword evidence="4 5" id="KW-0472">Membrane</keyword>
<feature type="transmembrane region" description="Helical" evidence="5">
    <location>
        <begin position="122"/>
        <end position="148"/>
    </location>
</feature>
<dbReference type="PANTHER" id="PTHR37422">
    <property type="entry name" value="TEICHURONIC ACID BIOSYNTHESIS PROTEIN TUAE"/>
    <property type="match status" value="1"/>
</dbReference>
<feature type="transmembrane region" description="Helical" evidence="5">
    <location>
        <begin position="67"/>
        <end position="86"/>
    </location>
</feature>
<evidence type="ECO:0000256" key="4">
    <source>
        <dbReference type="ARBA" id="ARBA00023136"/>
    </source>
</evidence>
<dbReference type="STRING" id="857087.Metme_3318"/>
<reference evidence="7 8" key="1">
    <citation type="journal article" date="2011" name="J. Bacteriol.">
        <title>Complete Genome Sequence of the Aerobic Marine Methanotroph Methylomonas methanica MC09.</title>
        <authorList>
            <person name="Boden R."/>
            <person name="Cunliffe M."/>
            <person name="Scanlan J."/>
            <person name="Moussard H."/>
            <person name="Kits K.D."/>
            <person name="Klotz M.G."/>
            <person name="Jetten M.S."/>
            <person name="Vuilleumier S."/>
            <person name="Han J."/>
            <person name="Peters L."/>
            <person name="Mikhailova N."/>
            <person name="Teshima H."/>
            <person name="Tapia R."/>
            <person name="Kyrpides N."/>
            <person name="Ivanova N."/>
            <person name="Pagani I."/>
            <person name="Cheng J.F."/>
            <person name="Goodwin L."/>
            <person name="Han C."/>
            <person name="Hauser L."/>
            <person name="Land M.L."/>
            <person name="Lapidus A."/>
            <person name="Lucas S."/>
            <person name="Pitluck S."/>
            <person name="Woyke T."/>
            <person name="Stein L."/>
            <person name="Murrell J.C."/>
        </authorList>
    </citation>
    <scope>NUCLEOTIDE SEQUENCE [LARGE SCALE GENOMIC DNA]</scope>
    <source>
        <strain evidence="7 8">MC09</strain>
    </source>
</reference>
<feature type="transmembrane region" description="Helical" evidence="5">
    <location>
        <begin position="390"/>
        <end position="411"/>
    </location>
</feature>
<feature type="transmembrane region" description="Helical" evidence="5">
    <location>
        <begin position="193"/>
        <end position="210"/>
    </location>
</feature>
<organism evidence="7 8">
    <name type="scientific">Methylomonas methanica (strain DSM 25384 / MC09)</name>
    <dbReference type="NCBI Taxonomy" id="857087"/>
    <lineage>
        <taxon>Bacteria</taxon>
        <taxon>Pseudomonadati</taxon>
        <taxon>Pseudomonadota</taxon>
        <taxon>Gammaproteobacteria</taxon>
        <taxon>Methylococcales</taxon>
        <taxon>Methylococcaceae</taxon>
        <taxon>Methylomonas</taxon>
    </lineage>
</organism>
<gene>
    <name evidence="7" type="ordered locus">Metme_3318</name>
</gene>
<dbReference type="RefSeq" id="WP_013819916.1">
    <property type="nucleotide sequence ID" value="NC_015572.1"/>
</dbReference>
<dbReference type="PANTHER" id="PTHR37422:SF13">
    <property type="entry name" value="LIPOPOLYSACCHARIDE BIOSYNTHESIS PROTEIN PA4999-RELATED"/>
    <property type="match status" value="1"/>
</dbReference>
<evidence type="ECO:0000256" key="3">
    <source>
        <dbReference type="ARBA" id="ARBA00022989"/>
    </source>
</evidence>
<evidence type="ECO:0000313" key="8">
    <source>
        <dbReference type="Proteomes" id="UP000008888"/>
    </source>
</evidence>
<dbReference type="AlphaFoldDB" id="G0A5I3"/>
<sequence>MSFILKLLAIILIMILVSLSLNYGLIPNLIAYDDKRVSELLIIVVALFWSLLGGVKAGSLKSIWNIEIRYLVVFILFLAGLSAVLSASPRHAFLEISVFVGLFYLSLLIAKAWYDYQNTLMVSIVSAISLGAVLYMIGFYTGYLASFLEGIPLVWPEPFFMLSNVRQFNQYQLWTLGLLCLPLLVPGSVKPKYKVWVFCLLSAWWVLLFASTSRGVLLAWLLSMVITWRVYRRLAWPFLQLQLKCFGCGFVAYQLLFVWLPKLNAGGGSVVVQTVLRGDTNDRIYLWTHAWKMIQAHPWLGVGPMHYAWYPNNMAAHPHNSLVQLACEWGLPATGLILFLLGFGLFRWLKRFNANTLKAVPESEQVLAMALFFTAVASAFYSLVDGVIVMPLSQVMMAVVLGMMIGLYRQSDPFALVKPLNDIGHRVFSGVILVVMVWSVLPELLPNILGDFEMIPIGYQVVGPRFWQEGGIPH</sequence>
<accession>G0A5I3</accession>
<evidence type="ECO:0000259" key="6">
    <source>
        <dbReference type="Pfam" id="PF04932"/>
    </source>
</evidence>
<name>G0A5I3_METMM</name>
<dbReference type="OrthoDB" id="5735959at2"/>
<reference evidence="8" key="3">
    <citation type="submission" date="2011-05" db="EMBL/GenBank/DDBJ databases">
        <title>Complete sequence of Methylomonas methanica MC09.</title>
        <authorList>
            <consortium name="US DOE Joint Genome Institute"/>
            <person name="Lucas S."/>
            <person name="Han J."/>
            <person name="Lapidus A."/>
            <person name="Cheng J.-F."/>
            <person name="Goodwin L."/>
            <person name="Pitluck S."/>
            <person name="Peters L."/>
            <person name="Mikhailova N."/>
            <person name="Teshima H."/>
            <person name="Han C."/>
            <person name="Tapia R."/>
            <person name="Land M."/>
            <person name="Hauser L."/>
            <person name="Kyrpides N."/>
            <person name="Ivanova N."/>
            <person name="Pagani I."/>
            <person name="Stein L."/>
            <person name="Woyke T."/>
        </authorList>
    </citation>
    <scope>NUCLEOTIDE SEQUENCE [LARGE SCALE GENOMIC DNA]</scope>
    <source>
        <strain evidence="8">MC09</strain>
    </source>
</reference>
<dbReference type="eggNOG" id="COG3307">
    <property type="taxonomic scope" value="Bacteria"/>
</dbReference>
<dbReference type="HOGENOM" id="CLU_042660_0_0_6"/>
<feature type="transmembrane region" description="Helical" evidence="5">
    <location>
        <begin position="7"/>
        <end position="25"/>
    </location>
</feature>
<proteinExistence type="predicted"/>
<protein>
    <submittedName>
        <fullName evidence="7">O-antigen polymerase</fullName>
    </submittedName>
</protein>
<dbReference type="InterPro" id="IPR007016">
    <property type="entry name" value="O-antigen_ligase-rel_domated"/>
</dbReference>
<feature type="transmembrane region" description="Helical" evidence="5">
    <location>
        <begin position="92"/>
        <end position="110"/>
    </location>
</feature>
<keyword evidence="2 5" id="KW-0812">Transmembrane</keyword>
<evidence type="ECO:0000256" key="2">
    <source>
        <dbReference type="ARBA" id="ARBA00022692"/>
    </source>
</evidence>
<dbReference type="GO" id="GO:0016020">
    <property type="term" value="C:membrane"/>
    <property type="evidence" value="ECO:0007669"/>
    <property type="project" value="UniProtKB-SubCell"/>
</dbReference>
<dbReference type="EMBL" id="CP002738">
    <property type="protein sequence ID" value="AEG01689.1"/>
    <property type="molecule type" value="Genomic_DNA"/>
</dbReference>
<comment type="subcellular location">
    <subcellularLocation>
        <location evidence="1">Membrane</location>
        <topology evidence="1">Multi-pass membrane protein</topology>
    </subcellularLocation>
</comment>